<keyword evidence="6" id="KW-1207">Sterol metabolism</keyword>
<dbReference type="AlphaFoldDB" id="A0A8U8BIR1"/>
<evidence type="ECO:0000256" key="5">
    <source>
        <dbReference type="ARBA" id="ARBA00023136"/>
    </source>
</evidence>
<keyword evidence="6" id="KW-0752">Steroid biosynthesis</keyword>
<comment type="function">
    <text evidence="6">Catalyzes the reduction of the C14-unsaturated bond of lanosterol, as part of the metabolic pathway leading to cholesterol biosynthesis.</text>
</comment>
<keyword evidence="6" id="KW-0256">Endoplasmic reticulum</keyword>
<evidence type="ECO:0000256" key="3">
    <source>
        <dbReference type="ARBA" id="ARBA00022692"/>
    </source>
</evidence>
<sequence length="175" mass="18096">MGAPGINWGLFGGMGGGKGQDPGGAGLGELGGIWGSQRSSGGLGAVWGAPDIPLPSRSPPALGLWIFHGATTQRSLFNRDPRDPRVAGLPTVPTATGQLLLAGGWWGLVRRPDDLGELLMALGWTLPCGETPKTPPGRPKTPCPSQTPEPPKTLPGRSSFAEVPPKPRVPSLPYT</sequence>
<comment type="catalytic activity">
    <reaction evidence="6">
        <text>4,4-dimethyl-5alpha-cholesta-8,24-dien-3beta-ol + NADP(+) = 4,4-dimethyl-5alpha-cholesta-8,14,24-trien-3beta-ol + NADPH + H(+)</text>
        <dbReference type="Rhea" id="RHEA:18561"/>
        <dbReference type="ChEBI" id="CHEBI:15378"/>
        <dbReference type="ChEBI" id="CHEBI:17813"/>
        <dbReference type="ChEBI" id="CHEBI:18364"/>
        <dbReference type="ChEBI" id="CHEBI:57783"/>
        <dbReference type="ChEBI" id="CHEBI:58349"/>
        <dbReference type="EC" id="1.3.1.70"/>
    </reaction>
</comment>
<keyword evidence="6" id="KW-0153">Cholesterol metabolism</keyword>
<evidence type="ECO:0000256" key="4">
    <source>
        <dbReference type="ARBA" id="ARBA00022989"/>
    </source>
</evidence>
<dbReference type="Pfam" id="PF01222">
    <property type="entry name" value="ERG4_ERG24"/>
    <property type="match status" value="1"/>
</dbReference>
<dbReference type="EC" id="1.3.1.70" evidence="6"/>
<dbReference type="GO" id="GO:0005637">
    <property type="term" value="C:nuclear inner membrane"/>
    <property type="evidence" value="ECO:0007669"/>
    <property type="project" value="TreeGrafter"/>
</dbReference>
<feature type="compositionally biased region" description="Pro residues" evidence="7">
    <location>
        <begin position="133"/>
        <end position="153"/>
    </location>
</feature>
<name>A0A8U8BIR1_GEOPR</name>
<evidence type="ECO:0000256" key="2">
    <source>
        <dbReference type="ARBA" id="ARBA00005402"/>
    </source>
</evidence>
<feature type="region of interest" description="Disordered" evidence="7">
    <location>
        <begin position="128"/>
        <end position="175"/>
    </location>
</feature>
<keyword evidence="6" id="KW-0152">Cholesterol biosynthesis</keyword>
<comment type="pathway">
    <text evidence="6">Steroid biosynthesis; cholesterol biosynthesis.</text>
</comment>
<feature type="compositionally biased region" description="Pro residues" evidence="7">
    <location>
        <begin position="164"/>
        <end position="175"/>
    </location>
</feature>
<protein>
    <recommendedName>
        <fullName evidence="6">Delta(14)-sterol reductase TM7SF2</fullName>
        <shortName evidence="6">Delta-14-SR</shortName>
        <ecNumber evidence="6">1.3.1.70</ecNumber>
    </recommendedName>
    <alternativeName>
        <fullName evidence="6">3-beta-hydroxysterol Delta (14)-reductase</fullName>
    </alternativeName>
    <alternativeName>
        <fullName evidence="6">C-14 sterol reductase</fullName>
    </alternativeName>
    <alternativeName>
        <fullName evidence="6">Sterol C14-reductase</fullName>
    </alternativeName>
    <alternativeName>
        <fullName evidence="6">Transmembrane 7 superfamily member 2</fullName>
    </alternativeName>
</protein>
<keyword evidence="3" id="KW-0812">Transmembrane</keyword>
<comment type="subcellular location">
    <subcellularLocation>
        <location evidence="6">Endoplasmic reticulum membrane</location>
        <topology evidence="6">Multi-pass membrane protein</topology>
    </subcellularLocation>
    <subcellularLocation>
        <location evidence="1">Membrane</location>
        <topology evidence="1">Multi-pass membrane protein</topology>
    </subcellularLocation>
    <subcellularLocation>
        <location evidence="6">Microsome membrane</location>
        <topology evidence="6">Multi-pass membrane protein</topology>
    </subcellularLocation>
</comment>
<dbReference type="Proteomes" id="UP000694382">
    <property type="component" value="Unassembled WGS sequence"/>
</dbReference>
<dbReference type="PANTHER" id="PTHR21257:SF52">
    <property type="entry name" value="DELTA(14)-STEROL REDUCTASE TM7SF2"/>
    <property type="match status" value="1"/>
</dbReference>
<dbReference type="GO" id="GO:0005789">
    <property type="term" value="C:endoplasmic reticulum membrane"/>
    <property type="evidence" value="ECO:0007669"/>
    <property type="project" value="UniProtKB-SubCell"/>
</dbReference>
<keyword evidence="6" id="KW-0756">Sterol biosynthesis</keyword>
<comment type="similarity">
    <text evidence="2 6">Belongs to the ERG4/ERG24 family.</text>
</comment>
<reference evidence="8" key="1">
    <citation type="submission" date="2025-08" db="UniProtKB">
        <authorList>
            <consortium name="Ensembl"/>
        </authorList>
    </citation>
    <scope>IDENTIFICATION</scope>
</reference>
<dbReference type="Ensembl" id="ENSCPVT00000028930.1">
    <property type="protein sequence ID" value="ENSCPVP00000026297.1"/>
    <property type="gene ID" value="ENSCPVG00000018174.1"/>
</dbReference>
<organism evidence="8 9">
    <name type="scientific">Geospiza parvula</name>
    <name type="common">Small tree-finch</name>
    <name type="synonym">Camarhynchus parvulus</name>
    <dbReference type="NCBI Taxonomy" id="87175"/>
    <lineage>
        <taxon>Eukaryota</taxon>
        <taxon>Metazoa</taxon>
        <taxon>Chordata</taxon>
        <taxon>Craniata</taxon>
        <taxon>Vertebrata</taxon>
        <taxon>Euteleostomi</taxon>
        <taxon>Archelosauria</taxon>
        <taxon>Archosauria</taxon>
        <taxon>Dinosauria</taxon>
        <taxon>Saurischia</taxon>
        <taxon>Theropoda</taxon>
        <taxon>Coelurosauria</taxon>
        <taxon>Aves</taxon>
        <taxon>Neognathae</taxon>
        <taxon>Neoaves</taxon>
        <taxon>Telluraves</taxon>
        <taxon>Australaves</taxon>
        <taxon>Passeriformes</taxon>
        <taxon>Thraupidae</taxon>
        <taxon>Camarhynchus</taxon>
    </lineage>
</organism>
<keyword evidence="6" id="KW-0753">Steroid metabolism</keyword>
<dbReference type="GO" id="GO:0006695">
    <property type="term" value="P:cholesterol biosynthetic process"/>
    <property type="evidence" value="ECO:0007669"/>
    <property type="project" value="UniProtKB-UniRule"/>
</dbReference>
<dbReference type="InterPro" id="IPR001171">
    <property type="entry name" value="ERG24_DHCR-like"/>
</dbReference>
<dbReference type="GO" id="GO:0050613">
    <property type="term" value="F:Delta14-sterol reductase activity"/>
    <property type="evidence" value="ECO:0007669"/>
    <property type="project" value="UniProtKB-UniRule"/>
</dbReference>
<evidence type="ECO:0000256" key="6">
    <source>
        <dbReference type="RuleBase" id="RU369120"/>
    </source>
</evidence>
<keyword evidence="6" id="KW-0444">Lipid biosynthesis</keyword>
<proteinExistence type="inferred from homology"/>
<evidence type="ECO:0000313" key="8">
    <source>
        <dbReference type="Ensembl" id="ENSCPVP00000026297.1"/>
    </source>
</evidence>
<dbReference type="PANTHER" id="PTHR21257">
    <property type="entry name" value="DELTA(14)-STEROL REDUCTASE"/>
    <property type="match status" value="1"/>
</dbReference>
<evidence type="ECO:0000313" key="9">
    <source>
        <dbReference type="Proteomes" id="UP000694382"/>
    </source>
</evidence>
<keyword evidence="6" id="KW-0560">Oxidoreductase</keyword>
<keyword evidence="9" id="KW-1185">Reference proteome</keyword>
<evidence type="ECO:0000256" key="1">
    <source>
        <dbReference type="ARBA" id="ARBA00004141"/>
    </source>
</evidence>
<accession>A0A8U8BIR1</accession>
<reference evidence="8" key="2">
    <citation type="submission" date="2025-09" db="UniProtKB">
        <authorList>
            <consortium name="Ensembl"/>
        </authorList>
    </citation>
    <scope>IDENTIFICATION</scope>
</reference>
<keyword evidence="6" id="KW-0443">Lipid metabolism</keyword>
<keyword evidence="5" id="KW-0472">Membrane</keyword>
<evidence type="ECO:0000256" key="7">
    <source>
        <dbReference type="SAM" id="MobiDB-lite"/>
    </source>
</evidence>
<keyword evidence="4" id="KW-1133">Transmembrane helix</keyword>